<dbReference type="Proteomes" id="UP000597444">
    <property type="component" value="Unassembled WGS sequence"/>
</dbReference>
<dbReference type="EMBL" id="BNJK01000001">
    <property type="protein sequence ID" value="GHO96361.1"/>
    <property type="molecule type" value="Genomic_DNA"/>
</dbReference>
<reference evidence="2" key="1">
    <citation type="submission" date="2020-10" db="EMBL/GenBank/DDBJ databases">
        <title>Taxonomic study of unclassified bacteria belonging to the class Ktedonobacteria.</title>
        <authorList>
            <person name="Yabe S."/>
            <person name="Wang C.M."/>
            <person name="Zheng Y."/>
            <person name="Sakai Y."/>
            <person name="Cavaletti L."/>
            <person name="Monciardini P."/>
            <person name="Donadio S."/>
        </authorList>
    </citation>
    <scope>NUCLEOTIDE SEQUENCE</scope>
    <source>
        <strain evidence="2">ID150040</strain>
    </source>
</reference>
<organism evidence="2 3">
    <name type="scientific">Reticulibacter mediterranei</name>
    <dbReference type="NCBI Taxonomy" id="2778369"/>
    <lineage>
        <taxon>Bacteria</taxon>
        <taxon>Bacillati</taxon>
        <taxon>Chloroflexota</taxon>
        <taxon>Ktedonobacteria</taxon>
        <taxon>Ktedonobacterales</taxon>
        <taxon>Reticulibacteraceae</taxon>
        <taxon>Reticulibacter</taxon>
    </lineage>
</organism>
<proteinExistence type="predicted"/>
<dbReference type="AlphaFoldDB" id="A0A8J3IUC2"/>
<sequence length="128" mass="14272">MQRVSERSGGVWQPSPGSVYPALQLLEDEGLVRVEQSEGRRVFHLTESGQAYVQEHREELTRAWSAVVGSVDDGEQELRGLFHQVGAALKQVMHEGTATQIASARTLLVNTRRQLYRILAEEEGSDVN</sequence>
<accession>A0A8J3IUC2</accession>
<dbReference type="InterPro" id="IPR036388">
    <property type="entry name" value="WH-like_DNA-bd_sf"/>
</dbReference>
<dbReference type="SUPFAM" id="SSF46785">
    <property type="entry name" value="Winged helix' DNA-binding domain"/>
    <property type="match status" value="1"/>
</dbReference>
<dbReference type="InterPro" id="IPR005149">
    <property type="entry name" value="Tscrpt_reg_PadR_N"/>
</dbReference>
<evidence type="ECO:0000313" key="3">
    <source>
        <dbReference type="Proteomes" id="UP000597444"/>
    </source>
</evidence>
<evidence type="ECO:0000313" key="2">
    <source>
        <dbReference type="EMBL" id="GHO96361.1"/>
    </source>
</evidence>
<feature type="domain" description="Transcription regulator PadR N-terminal" evidence="1">
    <location>
        <begin position="1"/>
        <end position="54"/>
    </location>
</feature>
<dbReference type="Gene3D" id="1.10.10.10">
    <property type="entry name" value="Winged helix-like DNA-binding domain superfamily/Winged helix DNA-binding domain"/>
    <property type="match status" value="1"/>
</dbReference>
<dbReference type="PANTHER" id="PTHR43252:SF2">
    <property type="entry name" value="TRANSCRIPTION REGULATOR, PADR-LIKE FAMILY"/>
    <property type="match status" value="1"/>
</dbReference>
<evidence type="ECO:0000259" key="1">
    <source>
        <dbReference type="Pfam" id="PF03551"/>
    </source>
</evidence>
<comment type="caution">
    <text evidence="2">The sequence shown here is derived from an EMBL/GenBank/DDBJ whole genome shotgun (WGS) entry which is preliminary data.</text>
</comment>
<dbReference type="PANTHER" id="PTHR43252">
    <property type="entry name" value="TRANSCRIPTIONAL REGULATOR YQJI"/>
    <property type="match status" value="1"/>
</dbReference>
<dbReference type="InterPro" id="IPR036390">
    <property type="entry name" value="WH_DNA-bd_sf"/>
</dbReference>
<protein>
    <recommendedName>
        <fullName evidence="1">Transcription regulator PadR N-terminal domain-containing protein</fullName>
    </recommendedName>
</protein>
<name>A0A8J3IUC2_9CHLR</name>
<gene>
    <name evidence="2" type="ORF">KSF_064090</name>
</gene>
<keyword evidence="3" id="KW-1185">Reference proteome</keyword>
<dbReference type="Pfam" id="PF03551">
    <property type="entry name" value="PadR"/>
    <property type="match status" value="1"/>
</dbReference>